<evidence type="ECO:0000256" key="2">
    <source>
        <dbReference type="ARBA" id="ARBA00005466"/>
    </source>
</evidence>
<evidence type="ECO:0000256" key="6">
    <source>
        <dbReference type="SAM" id="MobiDB-lite"/>
    </source>
</evidence>
<gene>
    <name evidence="9" type="ORF">ACFQKB_02155</name>
</gene>
<reference evidence="10" key="1">
    <citation type="journal article" date="2019" name="Int. J. Syst. Evol. Microbiol.">
        <title>The Global Catalogue of Microorganisms (GCM) 10K type strain sequencing project: providing services to taxonomists for standard genome sequencing and annotation.</title>
        <authorList>
            <consortium name="The Broad Institute Genomics Platform"/>
            <consortium name="The Broad Institute Genome Sequencing Center for Infectious Disease"/>
            <person name="Wu L."/>
            <person name="Ma J."/>
        </authorList>
    </citation>
    <scope>NUCLEOTIDE SEQUENCE [LARGE SCALE GENOMIC DNA]</scope>
    <source>
        <strain evidence="10">JCM 3369</strain>
    </source>
</reference>
<dbReference type="Pfam" id="PF08031">
    <property type="entry name" value="BBE"/>
    <property type="match status" value="1"/>
</dbReference>
<dbReference type="InterPro" id="IPR036318">
    <property type="entry name" value="FAD-bd_PCMH-like_sf"/>
</dbReference>
<dbReference type="PANTHER" id="PTHR42973:SF39">
    <property type="entry name" value="FAD-BINDING PCMH-TYPE DOMAIN-CONTAINING PROTEIN"/>
    <property type="match status" value="1"/>
</dbReference>
<dbReference type="InterPro" id="IPR006094">
    <property type="entry name" value="Oxid_FAD_bind_N"/>
</dbReference>
<dbReference type="InterPro" id="IPR012951">
    <property type="entry name" value="BBE"/>
</dbReference>
<dbReference type="EMBL" id="JBHSXS010000001">
    <property type="protein sequence ID" value="MFC6878561.1"/>
    <property type="molecule type" value="Genomic_DNA"/>
</dbReference>
<dbReference type="InterPro" id="IPR050416">
    <property type="entry name" value="FAD-linked_Oxidoreductase"/>
</dbReference>
<sequence length="513" mass="53525">MRRDGARRRALLKAAALGSVAAGAAAAGAAAGCSPGGGSGPSARPSSRRPRATAPTGPADWDALARGLEGRLIRPGDAAYAEARRLYIPRFDRVRPAGIAYCGTPEDVAECLAFAARRRLPVAARSGGHSYAGWSTGTGLVVDVSPLDRVRPDGDRAAVGAGTRLIDLYDRLAGAGLGVPGGTCPTVGVAGLALGGGLGVTGRAYGLTCDVLESVRIVTADGRILDCDAHRDADLYWASRGGGGGNFGVAVEFAFRTHRVDDVTPFFLRWPWSRAADVIRGWQRWAPSAPDELWTSLQLNTEPDAGTPSIEIAGVALAGARGHLDRLTAAAGSDPSSSDVRTRPYLDAMRLLAGCAGQTTGQCHARGTLPGQSPEGRFPRTDYAGASHIAFKPLPDDGIDALLRRFAQGNAVGDRSVLMDAMGGAIGRVGPGDTAFAHRAGLFCVQYLAPDGAWLRGAHGAMEPYWGGAAYVNYIDPGLPGWRRAYYGANADRLAKVKAAYDPGRLFRFPQAI</sequence>
<comment type="cofactor">
    <cofactor evidence="1">
        <name>FAD</name>
        <dbReference type="ChEBI" id="CHEBI:57692"/>
    </cofactor>
</comment>
<feature type="region of interest" description="Disordered" evidence="6">
    <location>
        <begin position="29"/>
        <end position="60"/>
    </location>
</feature>
<dbReference type="RefSeq" id="WP_378063014.1">
    <property type="nucleotide sequence ID" value="NZ_JBHSXS010000001.1"/>
</dbReference>
<evidence type="ECO:0000256" key="1">
    <source>
        <dbReference type="ARBA" id="ARBA00001974"/>
    </source>
</evidence>
<dbReference type="Gene3D" id="3.30.465.10">
    <property type="match status" value="1"/>
</dbReference>
<dbReference type="InterPro" id="IPR016167">
    <property type="entry name" value="FAD-bd_PCMH_sub1"/>
</dbReference>
<comment type="caution">
    <text evidence="9">The sequence shown here is derived from an EMBL/GenBank/DDBJ whole genome shotgun (WGS) entry which is preliminary data.</text>
</comment>
<dbReference type="Proteomes" id="UP001596380">
    <property type="component" value="Unassembled WGS sequence"/>
</dbReference>
<dbReference type="InterPro" id="IPR006311">
    <property type="entry name" value="TAT_signal"/>
</dbReference>
<proteinExistence type="inferred from homology"/>
<keyword evidence="10" id="KW-1185">Reference proteome</keyword>
<feature type="domain" description="FAD-binding PCMH-type" evidence="8">
    <location>
        <begin position="92"/>
        <end position="260"/>
    </location>
</feature>
<dbReference type="PANTHER" id="PTHR42973">
    <property type="entry name" value="BINDING OXIDOREDUCTASE, PUTATIVE (AFU_ORTHOLOGUE AFUA_1G17690)-RELATED"/>
    <property type="match status" value="1"/>
</dbReference>
<dbReference type="PROSITE" id="PS51257">
    <property type="entry name" value="PROKAR_LIPOPROTEIN"/>
    <property type="match status" value="1"/>
</dbReference>
<accession>A0ABW2CCD5</accession>
<dbReference type="Gene3D" id="3.30.43.10">
    <property type="entry name" value="Uridine Diphospho-n-acetylenolpyruvylglucosamine Reductase, domain 2"/>
    <property type="match status" value="1"/>
</dbReference>
<dbReference type="Gene3D" id="3.40.462.20">
    <property type="match status" value="1"/>
</dbReference>
<dbReference type="PROSITE" id="PS51318">
    <property type="entry name" value="TAT"/>
    <property type="match status" value="1"/>
</dbReference>
<keyword evidence="3" id="KW-0285">Flavoprotein</keyword>
<feature type="chain" id="PRO_5045457474" evidence="7">
    <location>
        <begin position="25"/>
        <end position="513"/>
    </location>
</feature>
<evidence type="ECO:0000256" key="5">
    <source>
        <dbReference type="ARBA" id="ARBA00023002"/>
    </source>
</evidence>
<dbReference type="InterPro" id="IPR016169">
    <property type="entry name" value="FAD-bd_PCMH_sub2"/>
</dbReference>
<feature type="signal peptide" evidence="7">
    <location>
        <begin position="1"/>
        <end position="24"/>
    </location>
</feature>
<protein>
    <submittedName>
        <fullName evidence="9">FAD-binding oxidoreductase</fullName>
    </submittedName>
</protein>
<evidence type="ECO:0000256" key="7">
    <source>
        <dbReference type="SAM" id="SignalP"/>
    </source>
</evidence>
<evidence type="ECO:0000259" key="8">
    <source>
        <dbReference type="PROSITE" id="PS51387"/>
    </source>
</evidence>
<name>A0ABW2CCD5_9ACTN</name>
<comment type="similarity">
    <text evidence="2">Belongs to the oxygen-dependent FAD-linked oxidoreductase family.</text>
</comment>
<keyword evidence="7" id="KW-0732">Signal</keyword>
<keyword evidence="5" id="KW-0560">Oxidoreductase</keyword>
<dbReference type="PROSITE" id="PS51387">
    <property type="entry name" value="FAD_PCMH"/>
    <property type="match status" value="1"/>
</dbReference>
<dbReference type="InterPro" id="IPR006093">
    <property type="entry name" value="Oxy_OxRdtase_FAD_BS"/>
</dbReference>
<evidence type="ECO:0000313" key="9">
    <source>
        <dbReference type="EMBL" id="MFC6878561.1"/>
    </source>
</evidence>
<dbReference type="InterPro" id="IPR016166">
    <property type="entry name" value="FAD-bd_PCMH"/>
</dbReference>
<dbReference type="SUPFAM" id="SSF56176">
    <property type="entry name" value="FAD-binding/transporter-associated domain-like"/>
    <property type="match status" value="1"/>
</dbReference>
<keyword evidence="4" id="KW-0274">FAD</keyword>
<evidence type="ECO:0000256" key="4">
    <source>
        <dbReference type="ARBA" id="ARBA00022827"/>
    </source>
</evidence>
<dbReference type="Pfam" id="PF01565">
    <property type="entry name" value="FAD_binding_4"/>
    <property type="match status" value="1"/>
</dbReference>
<evidence type="ECO:0000256" key="3">
    <source>
        <dbReference type="ARBA" id="ARBA00022630"/>
    </source>
</evidence>
<organism evidence="9 10">
    <name type="scientific">Actinomadura yumaensis</name>
    <dbReference type="NCBI Taxonomy" id="111807"/>
    <lineage>
        <taxon>Bacteria</taxon>
        <taxon>Bacillati</taxon>
        <taxon>Actinomycetota</taxon>
        <taxon>Actinomycetes</taxon>
        <taxon>Streptosporangiales</taxon>
        <taxon>Thermomonosporaceae</taxon>
        <taxon>Actinomadura</taxon>
    </lineage>
</organism>
<evidence type="ECO:0000313" key="10">
    <source>
        <dbReference type="Proteomes" id="UP001596380"/>
    </source>
</evidence>
<dbReference type="PROSITE" id="PS00862">
    <property type="entry name" value="OX2_COVAL_FAD"/>
    <property type="match status" value="1"/>
</dbReference>